<dbReference type="Pfam" id="PF00030">
    <property type="entry name" value="Crystall"/>
    <property type="match status" value="1"/>
</dbReference>
<dbReference type="Gene3D" id="2.60.20.10">
    <property type="entry name" value="Crystallins"/>
    <property type="match status" value="1"/>
</dbReference>
<feature type="domain" description="Beta/gamma crystallin 'Greek key'" evidence="3">
    <location>
        <begin position="2"/>
        <end position="45"/>
    </location>
</feature>
<evidence type="ECO:0000259" key="3">
    <source>
        <dbReference type="PROSITE" id="PS50915"/>
    </source>
</evidence>
<sequence length="88" mass="9959">MAEIVLFEHANYHGAHKHLFGSETNLNAPDDNFFNDKVSSFVILSGRWQFYRDANFQGPASQVFGPGRYNWVEAVNVPNDSISSVRLL</sequence>
<keyword evidence="2" id="KW-0677">Repeat</keyword>
<comment type="caution">
    <text evidence="4">The sequence shown here is derived from an EMBL/GenBank/DDBJ whole genome shotgun (WGS) entry which is preliminary data.</text>
</comment>
<proteinExistence type="inferred from homology"/>
<evidence type="ECO:0000256" key="2">
    <source>
        <dbReference type="ARBA" id="ARBA00022737"/>
    </source>
</evidence>
<name>A0A430HLS6_9BURK</name>
<dbReference type="PROSITE" id="PS50915">
    <property type="entry name" value="CRYSTALLIN_BETA_GAMMA"/>
    <property type="match status" value="2"/>
</dbReference>
<reference evidence="4 5" key="1">
    <citation type="submission" date="2018-12" db="EMBL/GenBank/DDBJ databases">
        <authorList>
            <person name="Yang E."/>
        </authorList>
    </citation>
    <scope>NUCLEOTIDE SEQUENCE [LARGE SCALE GENOMIC DNA]</scope>
    <source>
        <strain evidence="4 5">SOD</strain>
    </source>
</reference>
<evidence type="ECO:0000313" key="4">
    <source>
        <dbReference type="EMBL" id="RSZ58516.1"/>
    </source>
</evidence>
<gene>
    <name evidence="4" type="ORF">EJB06_12800</name>
</gene>
<organism evidence="4 5">
    <name type="scientific">Massilia atriviolacea</name>
    <dbReference type="NCBI Taxonomy" id="2495579"/>
    <lineage>
        <taxon>Bacteria</taxon>
        <taxon>Pseudomonadati</taxon>
        <taxon>Pseudomonadota</taxon>
        <taxon>Betaproteobacteria</taxon>
        <taxon>Burkholderiales</taxon>
        <taxon>Oxalobacteraceae</taxon>
        <taxon>Telluria group</taxon>
        <taxon>Massilia</taxon>
    </lineage>
</organism>
<keyword evidence="5" id="KW-1185">Reference proteome</keyword>
<evidence type="ECO:0000313" key="5">
    <source>
        <dbReference type="Proteomes" id="UP000278085"/>
    </source>
</evidence>
<dbReference type="SUPFAM" id="SSF49695">
    <property type="entry name" value="gamma-Crystallin-like"/>
    <property type="match status" value="1"/>
</dbReference>
<accession>A0A430HLS6</accession>
<dbReference type="Proteomes" id="UP000278085">
    <property type="component" value="Unassembled WGS sequence"/>
</dbReference>
<comment type="similarity">
    <text evidence="1">Belongs to the beta/gamma-crystallin family.</text>
</comment>
<dbReference type="RefSeq" id="WP_126074414.1">
    <property type="nucleotide sequence ID" value="NZ_CP051166.1"/>
</dbReference>
<dbReference type="AlphaFoldDB" id="A0A430HLS6"/>
<dbReference type="EMBL" id="RXLQ01000006">
    <property type="protein sequence ID" value="RSZ58516.1"/>
    <property type="molecule type" value="Genomic_DNA"/>
</dbReference>
<dbReference type="InterPro" id="IPR001064">
    <property type="entry name" value="Beta/gamma_crystallin"/>
</dbReference>
<dbReference type="OrthoDB" id="8777811at2"/>
<dbReference type="InterPro" id="IPR011024">
    <property type="entry name" value="G_crystallin-like"/>
</dbReference>
<dbReference type="SMART" id="SM00247">
    <property type="entry name" value="XTALbg"/>
    <property type="match status" value="1"/>
</dbReference>
<evidence type="ECO:0000256" key="1">
    <source>
        <dbReference type="ARBA" id="ARBA00009646"/>
    </source>
</evidence>
<protein>
    <recommendedName>
        <fullName evidence="3">Beta/gamma crystallin 'Greek key' domain-containing protein</fullName>
    </recommendedName>
</protein>
<feature type="domain" description="Beta/gamma crystallin 'Greek key'" evidence="3">
    <location>
        <begin position="46"/>
        <end position="88"/>
    </location>
</feature>